<dbReference type="PANTHER" id="PTHR44757:SF2">
    <property type="entry name" value="BIOFILM ARCHITECTURE MAINTENANCE PROTEIN MBAA"/>
    <property type="match status" value="1"/>
</dbReference>
<evidence type="ECO:0000256" key="2">
    <source>
        <dbReference type="SAM" id="Phobius"/>
    </source>
</evidence>
<dbReference type="FunFam" id="3.20.20.450:FF:000001">
    <property type="entry name" value="Cyclic di-GMP phosphodiesterase yahA"/>
    <property type="match status" value="1"/>
</dbReference>
<keyword evidence="9" id="KW-1185">Reference proteome</keyword>
<evidence type="ECO:0000313" key="8">
    <source>
        <dbReference type="EMBL" id="AUN95161.1"/>
    </source>
</evidence>
<dbReference type="EMBL" id="CP025682">
    <property type="protein sequence ID" value="AUN95161.1"/>
    <property type="molecule type" value="Genomic_DNA"/>
</dbReference>
<dbReference type="Gene3D" id="3.20.20.450">
    <property type="entry name" value="EAL domain"/>
    <property type="match status" value="1"/>
</dbReference>
<dbReference type="Proteomes" id="UP000242205">
    <property type="component" value="Chromosome"/>
</dbReference>
<dbReference type="Gene3D" id="3.30.70.270">
    <property type="match status" value="1"/>
</dbReference>
<dbReference type="PROSITE" id="PS50113">
    <property type="entry name" value="PAC"/>
    <property type="match status" value="1"/>
</dbReference>
<dbReference type="Pfam" id="PF00672">
    <property type="entry name" value="HAMP"/>
    <property type="match status" value="1"/>
</dbReference>
<gene>
    <name evidence="8" type="ORF">C0099_09595</name>
</gene>
<evidence type="ECO:0008006" key="10">
    <source>
        <dbReference type="Google" id="ProtNLM"/>
    </source>
</evidence>
<dbReference type="InterPro" id="IPR003660">
    <property type="entry name" value="HAMP_dom"/>
</dbReference>
<dbReference type="InterPro" id="IPR029787">
    <property type="entry name" value="Nucleotide_cyclase"/>
</dbReference>
<dbReference type="InterPro" id="IPR001633">
    <property type="entry name" value="EAL_dom"/>
</dbReference>
<dbReference type="GO" id="GO:0016020">
    <property type="term" value="C:membrane"/>
    <property type="evidence" value="ECO:0007669"/>
    <property type="project" value="InterPro"/>
</dbReference>
<dbReference type="Pfam" id="PF00990">
    <property type="entry name" value="GGDEF"/>
    <property type="match status" value="1"/>
</dbReference>
<dbReference type="AlphaFoldDB" id="A0A2I6S7F3"/>
<accession>A0A2I6S7F3</accession>
<dbReference type="SUPFAM" id="SSF55785">
    <property type="entry name" value="PYP-like sensor domain (PAS domain)"/>
    <property type="match status" value="1"/>
</dbReference>
<feature type="domain" description="EAL" evidence="5">
    <location>
        <begin position="710"/>
        <end position="965"/>
    </location>
</feature>
<dbReference type="CDD" id="cd01948">
    <property type="entry name" value="EAL"/>
    <property type="match status" value="1"/>
</dbReference>
<sequence length="974" mass="107003">MSIRHLLLSMIAVLTLLALGIGAREVVTMRERLTAIDWLEHSNRVSSLVQHASGALARERGITAIALSRPDHRTDDAVRLAQGIDGARSEVDAHIASLLAGSGDTARLAPDHPLLSQLAGIRALHAELQAYREAVDASLAGIEVDLDVAPQRWVALVSHFIDVLHQTISISASPAPGGAGDSASVQPLIRDALFTLAEHLGQERAIIAAALSRGAPLGATELRELEHYRANILHSWKRADGLLDDFERTPRIEAAIDRFWADMFVHYEDLRDGVLAASERGQPYPVSDGEWFAHATRGIDAVLALSDTLGDEIDRRAAALRAQASRELTLSLLALGALIVAFGFAVVLIHRRVLRPLGALERAAAAISAGDLSPHVVAAGDDEFGRLARGFEHMRESLAAAERERESALAELRKLGTAIEHSVSSVIITDERGIVEYTNPQFTLTSGYDADEVRGRHVGILKSGYTPPAHYQGLWETLQAGKAWKGELLNRRKDGELYWEAVSISPIRDSTGKIIHFISIQHDISERKRIEARLDFISSYDPLTRLPNRALLNQRFGEARSAARKRGSRLALVALGIRHFKRLNDSLGHEIGDRLLCEIANRLTHATRETDSVSRLSGSEFAVILDRIGDSAEVSERATTILHELRKPLYVDEHVLQPTLHAGIAILPDDGETLDQLLTSASMALHQAEHEGSTPLMFYTPALNADAQSRLALESALRMALETNRLELHYQPRIDLRTGRVIGAEALARWRHPETLEYIPPERFIRISEESGLIHPLGQWVLNEACKQNRRWQEAGLPRIPVAVNISPLQLQQRGLPDQISEVLARTGLEAEDLEIELTETTVMESPEEAAVALHLLKSLGVRLAIDDFGTGYSSLAYLNRFPVDLLKIDRSFISNLESDPSAATIASSVIALAHRMGLRVVAEGVENLAQLHFLHRQDCDEIQGYYFSPALPPQAFAELLRSARTLTVPVTSG</sequence>
<feature type="domain" description="PAC" evidence="4">
    <location>
        <begin position="482"/>
        <end position="536"/>
    </location>
</feature>
<dbReference type="Gene3D" id="6.10.340.10">
    <property type="match status" value="1"/>
</dbReference>
<dbReference type="SUPFAM" id="SSF158472">
    <property type="entry name" value="HAMP domain-like"/>
    <property type="match status" value="1"/>
</dbReference>
<dbReference type="Pfam" id="PF13426">
    <property type="entry name" value="PAS_9"/>
    <property type="match status" value="1"/>
</dbReference>
<dbReference type="InterPro" id="IPR000160">
    <property type="entry name" value="GGDEF_dom"/>
</dbReference>
<dbReference type="InterPro" id="IPR035965">
    <property type="entry name" value="PAS-like_dom_sf"/>
</dbReference>
<dbReference type="OrthoDB" id="9813903at2"/>
<evidence type="ECO:0000259" key="4">
    <source>
        <dbReference type="PROSITE" id="PS50113"/>
    </source>
</evidence>
<dbReference type="CDD" id="cd06225">
    <property type="entry name" value="HAMP"/>
    <property type="match status" value="1"/>
</dbReference>
<dbReference type="InterPro" id="IPR043128">
    <property type="entry name" value="Rev_trsase/Diguanyl_cyclase"/>
</dbReference>
<dbReference type="NCBIfam" id="TIGR00254">
    <property type="entry name" value="GGDEF"/>
    <property type="match status" value="1"/>
</dbReference>
<dbReference type="InterPro" id="IPR000700">
    <property type="entry name" value="PAS-assoc_C"/>
</dbReference>
<dbReference type="PROSITE" id="PS50887">
    <property type="entry name" value="GGDEF"/>
    <property type="match status" value="1"/>
</dbReference>
<dbReference type="SMART" id="SM00304">
    <property type="entry name" value="HAMP"/>
    <property type="match status" value="1"/>
</dbReference>
<keyword evidence="2" id="KW-0472">Membrane</keyword>
<feature type="domain" description="GGDEF" evidence="7">
    <location>
        <begin position="568"/>
        <end position="701"/>
    </location>
</feature>
<proteinExistence type="predicted"/>
<dbReference type="InterPro" id="IPR001610">
    <property type="entry name" value="PAC"/>
</dbReference>
<dbReference type="InterPro" id="IPR035919">
    <property type="entry name" value="EAL_sf"/>
</dbReference>
<dbReference type="GO" id="GO:0007165">
    <property type="term" value="P:signal transduction"/>
    <property type="evidence" value="ECO:0007669"/>
    <property type="project" value="InterPro"/>
</dbReference>
<dbReference type="KEGG" id="atw:C0099_09595"/>
<dbReference type="Pfam" id="PF00563">
    <property type="entry name" value="EAL"/>
    <property type="match status" value="1"/>
</dbReference>
<evidence type="ECO:0000259" key="6">
    <source>
        <dbReference type="PROSITE" id="PS50885"/>
    </source>
</evidence>
<dbReference type="InterPro" id="IPR013587">
    <property type="entry name" value="Nitrate/nitrite_sensing"/>
</dbReference>
<reference evidence="8 9" key="1">
    <citation type="submission" date="2018-01" db="EMBL/GenBank/DDBJ databases">
        <authorList>
            <person name="Fu G.-Y."/>
        </authorList>
    </citation>
    <scope>NUCLEOTIDE SEQUENCE [LARGE SCALE GENOMIC DNA]</scope>
    <source>
        <strain evidence="8 9">SY39</strain>
    </source>
</reference>
<evidence type="ECO:0000259" key="5">
    <source>
        <dbReference type="PROSITE" id="PS50883"/>
    </source>
</evidence>
<organism evidence="8 9">
    <name type="scientific">Pseudazoarcus pumilus</name>
    <dbReference type="NCBI Taxonomy" id="2067960"/>
    <lineage>
        <taxon>Bacteria</taxon>
        <taxon>Pseudomonadati</taxon>
        <taxon>Pseudomonadota</taxon>
        <taxon>Betaproteobacteria</taxon>
        <taxon>Rhodocyclales</taxon>
        <taxon>Zoogloeaceae</taxon>
        <taxon>Pseudazoarcus</taxon>
    </lineage>
</organism>
<feature type="transmembrane region" description="Helical" evidence="2">
    <location>
        <begin position="328"/>
        <end position="349"/>
    </location>
</feature>
<dbReference type="PANTHER" id="PTHR44757">
    <property type="entry name" value="DIGUANYLATE CYCLASE DGCP"/>
    <property type="match status" value="1"/>
</dbReference>
<feature type="coiled-coil region" evidence="1">
    <location>
        <begin position="391"/>
        <end position="418"/>
    </location>
</feature>
<evidence type="ECO:0000256" key="1">
    <source>
        <dbReference type="SAM" id="Coils"/>
    </source>
</evidence>
<dbReference type="CDD" id="cd00130">
    <property type="entry name" value="PAS"/>
    <property type="match status" value="1"/>
</dbReference>
<dbReference type="SUPFAM" id="SSF141868">
    <property type="entry name" value="EAL domain-like"/>
    <property type="match status" value="1"/>
</dbReference>
<dbReference type="RefSeq" id="WP_102247227.1">
    <property type="nucleotide sequence ID" value="NZ_CP025682.1"/>
</dbReference>
<dbReference type="SMART" id="SM00091">
    <property type="entry name" value="PAS"/>
    <property type="match status" value="1"/>
</dbReference>
<dbReference type="SMART" id="SM00086">
    <property type="entry name" value="PAC"/>
    <property type="match status" value="1"/>
</dbReference>
<protein>
    <recommendedName>
        <fullName evidence="10">Sensor domain-containing diguanylate cyclase</fullName>
    </recommendedName>
</protein>
<dbReference type="SMART" id="SM00267">
    <property type="entry name" value="GGDEF"/>
    <property type="match status" value="1"/>
</dbReference>
<dbReference type="InterPro" id="IPR052155">
    <property type="entry name" value="Biofilm_reg_signaling"/>
</dbReference>
<feature type="domain" description="HAMP" evidence="6">
    <location>
        <begin position="351"/>
        <end position="403"/>
    </location>
</feature>
<dbReference type="SMART" id="SM00052">
    <property type="entry name" value="EAL"/>
    <property type="match status" value="1"/>
</dbReference>
<dbReference type="NCBIfam" id="TIGR00229">
    <property type="entry name" value="sensory_box"/>
    <property type="match status" value="1"/>
</dbReference>
<feature type="domain" description="PAS" evidence="3">
    <location>
        <begin position="411"/>
        <end position="456"/>
    </location>
</feature>
<name>A0A2I6S7F3_9RHOO</name>
<dbReference type="Pfam" id="PF08376">
    <property type="entry name" value="NIT"/>
    <property type="match status" value="1"/>
</dbReference>
<dbReference type="SUPFAM" id="SSF55073">
    <property type="entry name" value="Nucleotide cyclase"/>
    <property type="match status" value="1"/>
</dbReference>
<keyword evidence="1" id="KW-0175">Coiled coil</keyword>
<dbReference type="InterPro" id="IPR000014">
    <property type="entry name" value="PAS"/>
</dbReference>
<dbReference type="CDD" id="cd01949">
    <property type="entry name" value="GGDEF"/>
    <property type="match status" value="1"/>
</dbReference>
<keyword evidence="2" id="KW-1133">Transmembrane helix</keyword>
<dbReference type="PROSITE" id="PS50112">
    <property type="entry name" value="PAS"/>
    <property type="match status" value="1"/>
</dbReference>
<dbReference type="PROSITE" id="PS50883">
    <property type="entry name" value="EAL"/>
    <property type="match status" value="1"/>
</dbReference>
<evidence type="ECO:0000259" key="7">
    <source>
        <dbReference type="PROSITE" id="PS50887"/>
    </source>
</evidence>
<dbReference type="Gene3D" id="3.30.450.20">
    <property type="entry name" value="PAS domain"/>
    <property type="match status" value="1"/>
</dbReference>
<dbReference type="PROSITE" id="PS50885">
    <property type="entry name" value="HAMP"/>
    <property type="match status" value="1"/>
</dbReference>
<keyword evidence="2" id="KW-0812">Transmembrane</keyword>
<evidence type="ECO:0000313" key="9">
    <source>
        <dbReference type="Proteomes" id="UP000242205"/>
    </source>
</evidence>
<evidence type="ECO:0000259" key="3">
    <source>
        <dbReference type="PROSITE" id="PS50112"/>
    </source>
</evidence>